<accession>A0ABP8WXT5</accession>
<evidence type="ECO:0000313" key="3">
    <source>
        <dbReference type="Proteomes" id="UP001500325"/>
    </source>
</evidence>
<reference evidence="3" key="1">
    <citation type="journal article" date="2019" name="Int. J. Syst. Evol. Microbiol.">
        <title>The Global Catalogue of Microorganisms (GCM) 10K type strain sequencing project: providing services to taxonomists for standard genome sequencing and annotation.</title>
        <authorList>
            <consortium name="The Broad Institute Genomics Platform"/>
            <consortium name="The Broad Institute Genome Sequencing Center for Infectious Disease"/>
            <person name="Wu L."/>
            <person name="Ma J."/>
        </authorList>
    </citation>
    <scope>NUCLEOTIDE SEQUENCE [LARGE SCALE GENOMIC DNA]</scope>
    <source>
        <strain evidence="3">JCM 18055</strain>
    </source>
</reference>
<comment type="caution">
    <text evidence="2">The sequence shown here is derived from an EMBL/GenBank/DDBJ whole genome shotgun (WGS) entry which is preliminary data.</text>
</comment>
<keyword evidence="3" id="KW-1185">Reference proteome</keyword>
<sequence>MTVTPMTPAEATRLRSAATRALRTHPGPIGELLHRELLAWQDFGHRFGGGRLTMRVADEILAAPLPPGAPPDWSPGLRPVRAGDAA</sequence>
<feature type="region of interest" description="Disordered" evidence="1">
    <location>
        <begin position="65"/>
        <end position="86"/>
    </location>
</feature>
<gene>
    <name evidence="2" type="ORF">GCM10023215_38140</name>
</gene>
<evidence type="ECO:0000256" key="1">
    <source>
        <dbReference type="SAM" id="MobiDB-lite"/>
    </source>
</evidence>
<proteinExistence type="predicted"/>
<organism evidence="2 3">
    <name type="scientific">Pseudonocardia yuanmonensis</name>
    <dbReference type="NCBI Taxonomy" id="1095914"/>
    <lineage>
        <taxon>Bacteria</taxon>
        <taxon>Bacillati</taxon>
        <taxon>Actinomycetota</taxon>
        <taxon>Actinomycetes</taxon>
        <taxon>Pseudonocardiales</taxon>
        <taxon>Pseudonocardiaceae</taxon>
        <taxon>Pseudonocardia</taxon>
    </lineage>
</organism>
<dbReference type="RefSeq" id="WP_345381943.1">
    <property type="nucleotide sequence ID" value="NZ_BAABIC010000012.1"/>
</dbReference>
<dbReference type="Proteomes" id="UP001500325">
    <property type="component" value="Unassembled WGS sequence"/>
</dbReference>
<evidence type="ECO:0000313" key="2">
    <source>
        <dbReference type="EMBL" id="GAA4696462.1"/>
    </source>
</evidence>
<name>A0ABP8WXT5_9PSEU</name>
<protein>
    <submittedName>
        <fullName evidence="2">Uncharacterized protein</fullName>
    </submittedName>
</protein>
<dbReference type="EMBL" id="BAABIC010000012">
    <property type="protein sequence ID" value="GAA4696462.1"/>
    <property type="molecule type" value="Genomic_DNA"/>
</dbReference>